<evidence type="ECO:0000313" key="3">
    <source>
        <dbReference type="Proteomes" id="UP000198510"/>
    </source>
</evidence>
<proteinExistence type="predicted"/>
<dbReference type="AlphaFoldDB" id="A0A1G9B8I7"/>
<protein>
    <submittedName>
        <fullName evidence="2">Uncharacterized protein</fullName>
    </submittedName>
</protein>
<dbReference type="STRING" id="1075417.SAMN05421823_102549"/>
<accession>A0A1G9B8I7</accession>
<dbReference type="EMBL" id="FNFO01000002">
    <property type="protein sequence ID" value="SDK35886.1"/>
    <property type="molecule type" value="Genomic_DNA"/>
</dbReference>
<dbReference type="RefSeq" id="WP_089680292.1">
    <property type="nucleotide sequence ID" value="NZ_FNFO01000002.1"/>
</dbReference>
<dbReference type="Proteomes" id="UP000198510">
    <property type="component" value="Unassembled WGS sequence"/>
</dbReference>
<evidence type="ECO:0000313" key="2">
    <source>
        <dbReference type="EMBL" id="SDK35886.1"/>
    </source>
</evidence>
<reference evidence="2 3" key="1">
    <citation type="submission" date="2016-10" db="EMBL/GenBank/DDBJ databases">
        <authorList>
            <person name="de Groot N.N."/>
        </authorList>
    </citation>
    <scope>NUCLEOTIDE SEQUENCE [LARGE SCALE GENOMIC DNA]</scope>
    <source>
        <strain evidence="2 3">DSM 25186</strain>
    </source>
</reference>
<sequence length="106" mass="11753">MSMQTEIQRHAQELSLLQALIETLYAQGRYEAAYCAEADARGLMQATGGLHVYLDGHSRGFDSQARYEGKQGLLGGTLALPLSEEPRRGNAFRAHRHPEKKLDKLG</sequence>
<organism evidence="2 3">
    <name type="scientific">Catalinimonas alkaloidigena</name>
    <dbReference type="NCBI Taxonomy" id="1075417"/>
    <lineage>
        <taxon>Bacteria</taxon>
        <taxon>Pseudomonadati</taxon>
        <taxon>Bacteroidota</taxon>
        <taxon>Cytophagia</taxon>
        <taxon>Cytophagales</taxon>
        <taxon>Catalimonadaceae</taxon>
        <taxon>Catalinimonas</taxon>
    </lineage>
</organism>
<gene>
    <name evidence="2" type="ORF">SAMN05421823_102549</name>
</gene>
<name>A0A1G9B8I7_9BACT</name>
<feature type="region of interest" description="Disordered" evidence="1">
    <location>
        <begin position="85"/>
        <end position="106"/>
    </location>
</feature>
<evidence type="ECO:0000256" key="1">
    <source>
        <dbReference type="SAM" id="MobiDB-lite"/>
    </source>
</evidence>
<keyword evidence="3" id="KW-1185">Reference proteome</keyword>